<proteinExistence type="predicted"/>
<gene>
    <name evidence="1" type="ORF">UFOVP1590_36</name>
</gene>
<accession>A0A6J5SP88</accession>
<reference evidence="1" key="1">
    <citation type="submission" date="2020-05" db="EMBL/GenBank/DDBJ databases">
        <authorList>
            <person name="Chiriac C."/>
            <person name="Salcher M."/>
            <person name="Ghai R."/>
            <person name="Kavagutti S V."/>
        </authorList>
    </citation>
    <scope>NUCLEOTIDE SEQUENCE</scope>
</reference>
<protein>
    <submittedName>
        <fullName evidence="1">Uncharacterized protein</fullName>
    </submittedName>
</protein>
<name>A0A6J5SP88_9CAUD</name>
<dbReference type="EMBL" id="LR797443">
    <property type="protein sequence ID" value="CAB4217268.1"/>
    <property type="molecule type" value="Genomic_DNA"/>
</dbReference>
<organism evidence="1">
    <name type="scientific">uncultured Caudovirales phage</name>
    <dbReference type="NCBI Taxonomy" id="2100421"/>
    <lineage>
        <taxon>Viruses</taxon>
        <taxon>Duplodnaviria</taxon>
        <taxon>Heunggongvirae</taxon>
        <taxon>Uroviricota</taxon>
        <taxon>Caudoviricetes</taxon>
        <taxon>Peduoviridae</taxon>
        <taxon>Maltschvirus</taxon>
        <taxon>Maltschvirus maltsch</taxon>
    </lineage>
</organism>
<sequence length="109" mass="12688">MYYNLIVDMKNLKAVIRPAVDGITDLEFELGCRMRAQTTSKYLLEMMLEDDVNNDLVPGWDLYTEEEWKHTLTEDRHVGHQMLLVARKEQSTDVDNCFPYTIQPVGAYS</sequence>
<evidence type="ECO:0000313" key="1">
    <source>
        <dbReference type="EMBL" id="CAB4217268.1"/>
    </source>
</evidence>